<dbReference type="RefSeq" id="WP_334481319.1">
    <property type="nucleotide sequence ID" value="NZ_JAZHRV010000001.1"/>
</dbReference>
<protein>
    <submittedName>
        <fullName evidence="1">Uncharacterized protein</fullName>
    </submittedName>
</protein>
<evidence type="ECO:0000313" key="1">
    <source>
        <dbReference type="EMBL" id="MEH2556072.1"/>
    </source>
</evidence>
<reference evidence="1 2" key="1">
    <citation type="submission" date="2024-02" db="EMBL/GenBank/DDBJ databases">
        <title>Adaptive strategies in a cosmopolitan and abundant soil bacterium.</title>
        <authorList>
            <person name="Carini P."/>
        </authorList>
    </citation>
    <scope>NUCLEOTIDE SEQUENCE [LARGE SCALE GENOMIC DNA]</scope>
    <source>
        <strain evidence="1 2">AZCC 1608</strain>
    </source>
</reference>
<evidence type="ECO:0000313" key="2">
    <source>
        <dbReference type="Proteomes" id="UP001364224"/>
    </source>
</evidence>
<sequence length="84" mass="9265">MSDYRGFRITEIHAITGVGDDDEESIPAWFAATGPIPLIPADPKRLEDIKAMAQRIADATAQSFKITQFSVREDIGEIKSTKTN</sequence>
<dbReference type="Proteomes" id="UP001364224">
    <property type="component" value="Unassembled WGS sequence"/>
</dbReference>
<dbReference type="EMBL" id="JAZHRV010000001">
    <property type="protein sequence ID" value="MEH2556072.1"/>
    <property type="molecule type" value="Genomic_DNA"/>
</dbReference>
<proteinExistence type="predicted"/>
<name>A0ABU8BD80_9BRAD</name>
<accession>A0ABU8BD80</accession>
<gene>
    <name evidence="1" type="ORF">V1286_003601</name>
</gene>
<organism evidence="1 2">
    <name type="scientific">Bradyrhizobium algeriense</name>
    <dbReference type="NCBI Taxonomy" id="634784"/>
    <lineage>
        <taxon>Bacteria</taxon>
        <taxon>Pseudomonadati</taxon>
        <taxon>Pseudomonadota</taxon>
        <taxon>Alphaproteobacteria</taxon>
        <taxon>Hyphomicrobiales</taxon>
        <taxon>Nitrobacteraceae</taxon>
        <taxon>Bradyrhizobium</taxon>
    </lineage>
</organism>
<comment type="caution">
    <text evidence="1">The sequence shown here is derived from an EMBL/GenBank/DDBJ whole genome shotgun (WGS) entry which is preliminary data.</text>
</comment>
<keyword evidence="2" id="KW-1185">Reference proteome</keyword>